<dbReference type="Proteomes" id="UP000649617">
    <property type="component" value="Unassembled WGS sequence"/>
</dbReference>
<accession>A0A812PU49</accession>
<protein>
    <submittedName>
        <fullName evidence="1">Uncharacterized protein</fullName>
    </submittedName>
</protein>
<organism evidence="1 2">
    <name type="scientific">Symbiodinium pilosum</name>
    <name type="common">Dinoflagellate</name>
    <dbReference type="NCBI Taxonomy" id="2952"/>
    <lineage>
        <taxon>Eukaryota</taxon>
        <taxon>Sar</taxon>
        <taxon>Alveolata</taxon>
        <taxon>Dinophyceae</taxon>
        <taxon>Suessiales</taxon>
        <taxon>Symbiodiniaceae</taxon>
        <taxon>Symbiodinium</taxon>
    </lineage>
</organism>
<comment type="caution">
    <text evidence="1">The sequence shown here is derived from an EMBL/GenBank/DDBJ whole genome shotgun (WGS) entry which is preliminary data.</text>
</comment>
<dbReference type="EMBL" id="CAJNIZ010014373">
    <property type="protein sequence ID" value="CAE7360977.1"/>
    <property type="molecule type" value="Genomic_DNA"/>
</dbReference>
<dbReference type="OrthoDB" id="10287032at2759"/>
<proteinExistence type="predicted"/>
<dbReference type="AlphaFoldDB" id="A0A812PU49"/>
<name>A0A812PU49_SYMPI</name>
<evidence type="ECO:0000313" key="2">
    <source>
        <dbReference type="Proteomes" id="UP000649617"/>
    </source>
</evidence>
<gene>
    <name evidence="1" type="ORF">SPIL2461_LOCUS8635</name>
</gene>
<evidence type="ECO:0000313" key="1">
    <source>
        <dbReference type="EMBL" id="CAE7360977.1"/>
    </source>
</evidence>
<keyword evidence="2" id="KW-1185">Reference proteome</keyword>
<sequence>MLHICHVHAIPLLQSASCCKFRSDERFDVTSVVLDDPDFNLFDSREFFLSPSSDCDADLDVKLQKSPNSTEAKRLQQERRFRVKQIKEGLNAMKKQETEYAEEILDSLRGRGAEIPAAEFHMFPKDRVSFEGSFCFTLNILPKFPAVCMASFGFWHSIG</sequence>
<reference evidence="1" key="1">
    <citation type="submission" date="2021-02" db="EMBL/GenBank/DDBJ databases">
        <authorList>
            <person name="Dougan E. K."/>
            <person name="Rhodes N."/>
            <person name="Thang M."/>
            <person name="Chan C."/>
        </authorList>
    </citation>
    <scope>NUCLEOTIDE SEQUENCE</scope>
</reference>